<evidence type="ECO:0000313" key="2">
    <source>
        <dbReference type="EMBL" id="MFC6389511.1"/>
    </source>
</evidence>
<dbReference type="PROSITE" id="PS50994">
    <property type="entry name" value="INTEGRASE"/>
    <property type="match status" value="1"/>
</dbReference>
<protein>
    <submittedName>
        <fullName evidence="2">DDE-type integrase/transposase/recombinase</fullName>
    </submittedName>
</protein>
<keyword evidence="3" id="KW-1185">Reference proteome</keyword>
<reference evidence="3" key="1">
    <citation type="journal article" date="2019" name="Int. J. Syst. Evol. Microbiol.">
        <title>The Global Catalogue of Microorganisms (GCM) 10K type strain sequencing project: providing services to taxonomists for standard genome sequencing and annotation.</title>
        <authorList>
            <consortium name="The Broad Institute Genomics Platform"/>
            <consortium name="The Broad Institute Genome Sequencing Center for Infectious Disease"/>
            <person name="Wu L."/>
            <person name="Ma J."/>
        </authorList>
    </citation>
    <scope>NUCLEOTIDE SEQUENCE [LARGE SCALE GENOMIC DNA]</scope>
    <source>
        <strain evidence="3">CCUG 36916</strain>
    </source>
</reference>
<accession>A0ABW1WMU1</accession>
<gene>
    <name evidence="2" type="ORF">ACFQDP_09205</name>
</gene>
<comment type="caution">
    <text evidence="2">The sequence shown here is derived from an EMBL/GenBank/DDBJ whole genome shotgun (WGS) entry which is preliminary data.</text>
</comment>
<dbReference type="Proteomes" id="UP001596237">
    <property type="component" value="Unassembled WGS sequence"/>
</dbReference>
<sequence>MLWEMDHHVVDLIPVLGETPLGRMLSTCGLGRFGITAAYDVHSGYPVGFYPSFEGTGLLPALMCVSHGVQEKTYVATRFPHIEGALLGSGKPVKIRYDRAPEFVGRQMALALGRVGIGFELARPSFPDDKPYIERHFGTFSRDFLGWMKGRTGSSPRTRGAADPMQEARIELDDIVGLLHEYLITVYARRKQAGLDWDTPEQRWLRGMRSVTPRLLTPDEQARIDVIASIEVEVKAGREGIRWQNKFYQSPALQELRRTSGDHGARRKRMTPLTARVPLRNVGVMYVTVPGARPPCEIAVPCTKAAAHGRTRWQDEVVEALLLRKKKDPTSAADYEAGFEQLFKRSLDYMGVDLDGSGSKPEGAKAAATAARFAGVMVDGVSEHALSRVEQEAVRLDVFKEVEASAAKLAGPQVPKVRKGGAASTAQAPMTVDDIDLSDFLDEVEDDRDGD</sequence>
<organism evidence="2 3">
    <name type="scientific">Methylorubrum zatmanii</name>
    <dbReference type="NCBI Taxonomy" id="29429"/>
    <lineage>
        <taxon>Bacteria</taxon>
        <taxon>Pseudomonadati</taxon>
        <taxon>Pseudomonadota</taxon>
        <taxon>Alphaproteobacteria</taxon>
        <taxon>Hyphomicrobiales</taxon>
        <taxon>Methylobacteriaceae</taxon>
        <taxon>Methylorubrum</taxon>
    </lineage>
</organism>
<dbReference type="RefSeq" id="WP_009865441.1">
    <property type="nucleotide sequence ID" value="NZ_JBHSTT010000030.1"/>
</dbReference>
<dbReference type="EMBL" id="JBHSTT010000030">
    <property type="protein sequence ID" value="MFC6389511.1"/>
    <property type="molecule type" value="Genomic_DNA"/>
</dbReference>
<evidence type="ECO:0000313" key="3">
    <source>
        <dbReference type="Proteomes" id="UP001596237"/>
    </source>
</evidence>
<dbReference type="InterPro" id="IPR001584">
    <property type="entry name" value="Integrase_cat-core"/>
</dbReference>
<dbReference type="InterPro" id="IPR036397">
    <property type="entry name" value="RNaseH_sf"/>
</dbReference>
<proteinExistence type="predicted"/>
<evidence type="ECO:0000259" key="1">
    <source>
        <dbReference type="PROSITE" id="PS50994"/>
    </source>
</evidence>
<dbReference type="SUPFAM" id="SSF53098">
    <property type="entry name" value="Ribonuclease H-like"/>
    <property type="match status" value="1"/>
</dbReference>
<dbReference type="Gene3D" id="3.30.420.10">
    <property type="entry name" value="Ribonuclease H-like superfamily/Ribonuclease H"/>
    <property type="match status" value="1"/>
</dbReference>
<dbReference type="InterPro" id="IPR012337">
    <property type="entry name" value="RNaseH-like_sf"/>
</dbReference>
<feature type="domain" description="Integrase catalytic" evidence="1">
    <location>
        <begin position="1"/>
        <end position="208"/>
    </location>
</feature>
<name>A0ABW1WMU1_9HYPH</name>